<evidence type="ECO:0000256" key="6">
    <source>
        <dbReference type="SAM" id="MobiDB-lite"/>
    </source>
</evidence>
<dbReference type="STRING" id="465820.NS263_07225"/>
<comment type="caution">
    <text evidence="9">The sequence shown here is derived from an EMBL/GenBank/DDBJ whole genome shotgun (WGS) entry which is preliminary data.</text>
</comment>
<dbReference type="Pfam" id="PF06271">
    <property type="entry name" value="RDD"/>
    <property type="match status" value="1"/>
</dbReference>
<dbReference type="RefSeq" id="WP_058750267.1">
    <property type="nucleotide sequence ID" value="NZ_LDRC01000063.1"/>
</dbReference>
<accession>A0A147DP38</accession>
<evidence type="ECO:0000256" key="2">
    <source>
        <dbReference type="ARBA" id="ARBA00022475"/>
    </source>
</evidence>
<keyword evidence="5 7" id="KW-0472">Membrane</keyword>
<dbReference type="PATRIC" id="fig|465820.4.peg.2694"/>
<dbReference type="Proteomes" id="UP000072763">
    <property type="component" value="Unassembled WGS sequence"/>
</dbReference>
<comment type="subcellular location">
    <subcellularLocation>
        <location evidence="1">Cell membrane</location>
        <topology evidence="1">Multi-pass membrane protein</topology>
    </subcellularLocation>
</comment>
<evidence type="ECO:0000256" key="3">
    <source>
        <dbReference type="ARBA" id="ARBA00022692"/>
    </source>
</evidence>
<keyword evidence="2" id="KW-1003">Cell membrane</keyword>
<dbReference type="OrthoDB" id="5187110at2"/>
<evidence type="ECO:0000259" key="8">
    <source>
        <dbReference type="Pfam" id="PF06271"/>
    </source>
</evidence>
<keyword evidence="4 7" id="KW-1133">Transmembrane helix</keyword>
<evidence type="ECO:0000313" key="10">
    <source>
        <dbReference type="Proteomes" id="UP000072763"/>
    </source>
</evidence>
<evidence type="ECO:0000256" key="4">
    <source>
        <dbReference type="ARBA" id="ARBA00022989"/>
    </source>
</evidence>
<sequence>MARSTTPPSASSAHPGWEHPDGWPGKDLGLPEDGPRSVGRIGRRVVGLLIDGILADLVAYVTGVWSPLEGSGDIAHTWIQLAIFAALQVLFICTLSGSFGHVCVGLRVVPIRGGYVGVWRPIVRTVLLCLVVPALIIDRDSRGAHDRIAGTVLVRR</sequence>
<dbReference type="PIRSF" id="PIRSF021697">
    <property type="entry name" value="UCP021697"/>
    <property type="match status" value="1"/>
</dbReference>
<evidence type="ECO:0000313" key="9">
    <source>
        <dbReference type="EMBL" id="KTR51011.1"/>
    </source>
</evidence>
<evidence type="ECO:0000256" key="1">
    <source>
        <dbReference type="ARBA" id="ARBA00004651"/>
    </source>
</evidence>
<evidence type="ECO:0000256" key="7">
    <source>
        <dbReference type="SAM" id="Phobius"/>
    </source>
</evidence>
<evidence type="ECO:0000256" key="5">
    <source>
        <dbReference type="ARBA" id="ARBA00023136"/>
    </source>
</evidence>
<feature type="transmembrane region" description="Helical" evidence="7">
    <location>
        <begin position="45"/>
        <end position="66"/>
    </location>
</feature>
<reference evidence="9 10" key="1">
    <citation type="journal article" date="2016" name="Front. Microbiol.">
        <title>Genomic Resource of Rice Seed Associated Bacteria.</title>
        <authorList>
            <person name="Midha S."/>
            <person name="Bansal K."/>
            <person name="Sharma S."/>
            <person name="Kumar N."/>
            <person name="Patil P.P."/>
            <person name="Chaudhry V."/>
            <person name="Patil P.B."/>
        </authorList>
    </citation>
    <scope>NUCLEOTIDE SEQUENCE [LARGE SCALE GENOMIC DNA]</scope>
    <source>
        <strain evidence="9 10">NS359</strain>
    </source>
</reference>
<gene>
    <name evidence="9" type="ORF">NS359_12220</name>
</gene>
<dbReference type="EMBL" id="LDRC01000063">
    <property type="protein sequence ID" value="KTR51011.1"/>
    <property type="molecule type" value="Genomic_DNA"/>
</dbReference>
<feature type="region of interest" description="Disordered" evidence="6">
    <location>
        <begin position="1"/>
        <end position="29"/>
    </location>
</feature>
<organism evidence="9 10">
    <name type="scientific">Curtobacterium oceanosedimentum</name>
    <dbReference type="NCBI Taxonomy" id="465820"/>
    <lineage>
        <taxon>Bacteria</taxon>
        <taxon>Bacillati</taxon>
        <taxon>Actinomycetota</taxon>
        <taxon>Actinomycetes</taxon>
        <taxon>Micrococcales</taxon>
        <taxon>Microbacteriaceae</taxon>
        <taxon>Curtobacterium</taxon>
    </lineage>
</organism>
<dbReference type="InterPro" id="IPR016795">
    <property type="entry name" value="UCP021697"/>
</dbReference>
<feature type="transmembrane region" description="Helical" evidence="7">
    <location>
        <begin position="118"/>
        <end position="137"/>
    </location>
</feature>
<name>A0A147DP38_9MICO</name>
<keyword evidence="3 7" id="KW-0812">Transmembrane</keyword>
<feature type="transmembrane region" description="Helical" evidence="7">
    <location>
        <begin position="78"/>
        <end position="106"/>
    </location>
</feature>
<dbReference type="PANTHER" id="PTHR36115:SF6">
    <property type="entry name" value="PROLINE-RICH ANTIGEN HOMOLOG"/>
    <property type="match status" value="1"/>
</dbReference>
<dbReference type="GO" id="GO:0005886">
    <property type="term" value="C:plasma membrane"/>
    <property type="evidence" value="ECO:0007669"/>
    <property type="project" value="UniProtKB-SubCell"/>
</dbReference>
<proteinExistence type="predicted"/>
<dbReference type="InterPro" id="IPR010432">
    <property type="entry name" value="RDD"/>
</dbReference>
<feature type="compositionally biased region" description="Low complexity" evidence="6">
    <location>
        <begin position="1"/>
        <end position="13"/>
    </location>
</feature>
<dbReference type="InterPro" id="IPR051791">
    <property type="entry name" value="Pra-immunoreactive"/>
</dbReference>
<feature type="domain" description="RDD" evidence="8">
    <location>
        <begin position="40"/>
        <end position="150"/>
    </location>
</feature>
<protein>
    <submittedName>
        <fullName evidence="9">Transporter</fullName>
    </submittedName>
</protein>
<dbReference type="PANTHER" id="PTHR36115">
    <property type="entry name" value="PROLINE-RICH ANTIGEN HOMOLOG-RELATED"/>
    <property type="match status" value="1"/>
</dbReference>
<dbReference type="AlphaFoldDB" id="A0A147DP38"/>